<reference evidence="5" key="2">
    <citation type="journal article" date="2024" name="Plant">
        <title>Genomic evolution and insights into agronomic trait innovations of Sesamum species.</title>
        <authorList>
            <person name="Miao H."/>
            <person name="Wang L."/>
            <person name="Qu L."/>
            <person name="Liu H."/>
            <person name="Sun Y."/>
            <person name="Le M."/>
            <person name="Wang Q."/>
            <person name="Wei S."/>
            <person name="Zheng Y."/>
            <person name="Lin W."/>
            <person name="Duan Y."/>
            <person name="Cao H."/>
            <person name="Xiong S."/>
            <person name="Wang X."/>
            <person name="Wei L."/>
            <person name="Li C."/>
            <person name="Ma Q."/>
            <person name="Ju M."/>
            <person name="Zhao R."/>
            <person name="Li G."/>
            <person name="Mu C."/>
            <person name="Tian Q."/>
            <person name="Mei H."/>
            <person name="Zhang T."/>
            <person name="Gao T."/>
            <person name="Zhang H."/>
        </authorList>
    </citation>
    <scope>NUCLEOTIDE SEQUENCE</scope>
    <source>
        <strain evidence="5">KEN8</strain>
    </source>
</reference>
<dbReference type="EMBL" id="JACGWM010000005">
    <property type="protein sequence ID" value="KAL0372749.1"/>
    <property type="molecule type" value="Genomic_DNA"/>
</dbReference>
<comment type="caution">
    <text evidence="5">The sequence shown here is derived from an EMBL/GenBank/DDBJ whole genome shotgun (WGS) entry which is preliminary data.</text>
</comment>
<dbReference type="Gene3D" id="3.90.1410.10">
    <property type="entry name" value="set domain protein methyltransferase, domain 1"/>
    <property type="match status" value="1"/>
</dbReference>
<dbReference type="PANTHER" id="PTHR13271:SF116">
    <property type="entry name" value="F21J9.27"/>
    <property type="match status" value="1"/>
</dbReference>
<protein>
    <recommendedName>
        <fullName evidence="4">Rubisco LSMT substrate-binding domain-containing protein</fullName>
    </recommendedName>
</protein>
<evidence type="ECO:0000256" key="1">
    <source>
        <dbReference type="ARBA" id="ARBA00022603"/>
    </source>
</evidence>
<dbReference type="Gene3D" id="3.90.1420.10">
    <property type="entry name" value="Rubisco LSMT, substrate-binding domain"/>
    <property type="match status" value="1"/>
</dbReference>
<keyword evidence="2" id="KW-0808">Transferase</keyword>
<sequence length="496" mass="55280">MTRLPAPNEILTHEKVFSLWQIRAEQKKNVDQDDANGDLTDPSSAASMRRASACLYPARLVSQPPDLIKWVRREGGFVHQSIKIAYLEEEKPNGLGLGLGLVASEEIPKGSDLIILPQHIPLRFDAKDGEPSALIDLARHIPEELWAMKLGLKLLQERAKKGSFWWPYISNLPETYSVPIFFPGEDIKNLQYAPLLHQVNKRCRFLLDFEKLVKNQLENVKLDDHPFGGQDIDASSLGWAMSAVSSRAFRLYGSRRPDGTHVDAPMLLPLIDMCNHSFMPNAEIVISGKQIKQDDPLELNYGCLNNDLFLLDYGFVIPSNPYDCIELKYDPALLDAASMAAGVSSPNFSSPSPWQQRILLQLNLDGENSDLKVRIGGSELVEDRLLAALRVLLSNDREAVGKQDLATLKSINSEAPLGTSNEAATLRTMIALCVIALGHFPTKIMEDESILKQKVSTTTDLAVRYRIQKKSVIIDAMTDLTRRVKLLSSKESITSQ</sequence>
<evidence type="ECO:0000256" key="2">
    <source>
        <dbReference type="ARBA" id="ARBA00022679"/>
    </source>
</evidence>
<proteinExistence type="predicted"/>
<evidence type="ECO:0000313" key="5">
    <source>
        <dbReference type="EMBL" id="KAL0372749.1"/>
    </source>
</evidence>
<dbReference type="FunFam" id="3.90.1410.10:FF:000009">
    <property type="entry name" value="Histone-lysine N-methyltransferase setd3"/>
    <property type="match status" value="1"/>
</dbReference>
<dbReference type="PANTHER" id="PTHR13271">
    <property type="entry name" value="UNCHARACTERIZED PUTATIVE METHYLTRANSFERASE"/>
    <property type="match status" value="1"/>
</dbReference>
<dbReference type="GO" id="GO:0016279">
    <property type="term" value="F:protein-lysine N-methyltransferase activity"/>
    <property type="evidence" value="ECO:0007669"/>
    <property type="project" value="TreeGrafter"/>
</dbReference>
<organism evidence="5">
    <name type="scientific">Sesamum calycinum</name>
    <dbReference type="NCBI Taxonomy" id="2727403"/>
    <lineage>
        <taxon>Eukaryota</taxon>
        <taxon>Viridiplantae</taxon>
        <taxon>Streptophyta</taxon>
        <taxon>Embryophyta</taxon>
        <taxon>Tracheophyta</taxon>
        <taxon>Spermatophyta</taxon>
        <taxon>Magnoliopsida</taxon>
        <taxon>eudicotyledons</taxon>
        <taxon>Gunneridae</taxon>
        <taxon>Pentapetalae</taxon>
        <taxon>asterids</taxon>
        <taxon>lamiids</taxon>
        <taxon>Lamiales</taxon>
        <taxon>Pedaliaceae</taxon>
        <taxon>Sesamum</taxon>
    </lineage>
</organism>
<dbReference type="FunFam" id="3.90.1420.10:FF:000007">
    <property type="entry name" value="SET domain containing protein"/>
    <property type="match status" value="1"/>
</dbReference>
<evidence type="ECO:0000259" key="4">
    <source>
        <dbReference type="Pfam" id="PF09273"/>
    </source>
</evidence>
<keyword evidence="1" id="KW-0489">Methyltransferase</keyword>
<dbReference type="InterPro" id="IPR046341">
    <property type="entry name" value="SET_dom_sf"/>
</dbReference>
<feature type="domain" description="Rubisco LSMT substrate-binding" evidence="4">
    <location>
        <begin position="353"/>
        <end position="472"/>
    </location>
</feature>
<dbReference type="InterPro" id="IPR015353">
    <property type="entry name" value="Rubisco_LSMT_subst-bd"/>
</dbReference>
<dbReference type="CDD" id="cd10527">
    <property type="entry name" value="SET_LSMT"/>
    <property type="match status" value="1"/>
</dbReference>
<dbReference type="AlphaFoldDB" id="A0AAW2QYR8"/>
<keyword evidence="3" id="KW-0949">S-adenosyl-L-methionine</keyword>
<reference evidence="5" key="1">
    <citation type="submission" date="2020-06" db="EMBL/GenBank/DDBJ databases">
        <authorList>
            <person name="Li T."/>
            <person name="Hu X."/>
            <person name="Zhang T."/>
            <person name="Song X."/>
            <person name="Zhang H."/>
            <person name="Dai N."/>
            <person name="Sheng W."/>
            <person name="Hou X."/>
            <person name="Wei L."/>
        </authorList>
    </citation>
    <scope>NUCLEOTIDE SEQUENCE</scope>
    <source>
        <strain evidence="5">KEN8</strain>
        <tissue evidence="5">Leaf</tissue>
    </source>
</reference>
<dbReference type="Pfam" id="PF09273">
    <property type="entry name" value="Rubis-subs-bind"/>
    <property type="match status" value="1"/>
</dbReference>
<name>A0AAW2QYR8_9LAMI</name>
<dbReference type="InterPro" id="IPR036464">
    <property type="entry name" value="Rubisco_LSMT_subst-bd_sf"/>
</dbReference>
<dbReference type="InterPro" id="IPR050600">
    <property type="entry name" value="SETD3_SETD6_MTase"/>
</dbReference>
<gene>
    <name evidence="5" type="ORF">Scaly_0956500</name>
</gene>
<dbReference type="SUPFAM" id="SSF82199">
    <property type="entry name" value="SET domain"/>
    <property type="match status" value="1"/>
</dbReference>
<dbReference type="SUPFAM" id="SSF81822">
    <property type="entry name" value="RuBisCo LSMT C-terminal, substrate-binding domain"/>
    <property type="match status" value="1"/>
</dbReference>
<accession>A0AAW2QYR8</accession>
<evidence type="ECO:0000256" key="3">
    <source>
        <dbReference type="ARBA" id="ARBA00022691"/>
    </source>
</evidence>
<dbReference type="GO" id="GO:0032259">
    <property type="term" value="P:methylation"/>
    <property type="evidence" value="ECO:0007669"/>
    <property type="project" value="UniProtKB-KW"/>
</dbReference>